<comment type="caution">
    <text evidence="1">The sequence shown here is derived from an EMBL/GenBank/DDBJ whole genome shotgun (WGS) entry which is preliminary data.</text>
</comment>
<reference evidence="1" key="2">
    <citation type="submission" date="2020-11" db="EMBL/GenBank/DDBJ databases">
        <authorList>
            <person name="McCartney M.A."/>
            <person name="Auch B."/>
            <person name="Kono T."/>
            <person name="Mallez S."/>
            <person name="Becker A."/>
            <person name="Gohl D.M."/>
            <person name="Silverstein K.A.T."/>
            <person name="Koren S."/>
            <person name="Bechman K.B."/>
            <person name="Herman A."/>
            <person name="Abrahante J.E."/>
            <person name="Garbe J."/>
        </authorList>
    </citation>
    <scope>NUCLEOTIDE SEQUENCE</scope>
    <source>
        <strain evidence="1">Duluth1</strain>
        <tissue evidence="1">Whole animal</tissue>
    </source>
</reference>
<accession>A0A9D4CER9</accession>
<reference evidence="1" key="1">
    <citation type="journal article" date="2019" name="bioRxiv">
        <title>The Genome of the Zebra Mussel, Dreissena polymorpha: A Resource for Invasive Species Research.</title>
        <authorList>
            <person name="McCartney M.A."/>
            <person name="Auch B."/>
            <person name="Kono T."/>
            <person name="Mallez S."/>
            <person name="Zhang Y."/>
            <person name="Obille A."/>
            <person name="Becker A."/>
            <person name="Abrahante J.E."/>
            <person name="Garbe J."/>
            <person name="Badalamenti J.P."/>
            <person name="Herman A."/>
            <person name="Mangelson H."/>
            <person name="Liachko I."/>
            <person name="Sullivan S."/>
            <person name="Sone E.D."/>
            <person name="Koren S."/>
            <person name="Silverstein K.A.T."/>
            <person name="Beckman K.B."/>
            <person name="Gohl D.M."/>
        </authorList>
    </citation>
    <scope>NUCLEOTIDE SEQUENCE</scope>
    <source>
        <strain evidence="1">Duluth1</strain>
        <tissue evidence="1">Whole animal</tissue>
    </source>
</reference>
<dbReference type="EMBL" id="JAIWYP010000013">
    <property type="protein sequence ID" value="KAH3722236.1"/>
    <property type="molecule type" value="Genomic_DNA"/>
</dbReference>
<protein>
    <submittedName>
        <fullName evidence="1">Uncharacterized protein</fullName>
    </submittedName>
</protein>
<keyword evidence="2" id="KW-1185">Reference proteome</keyword>
<sequence>MGSCAMGKDWSTRGKPHLSGVLTTNQTRMKESIWTLARQPAFPLAMDPGIPSSRYCPWSFSAMLTSPQEILRSTYVMNTPGFSSFHFAIFTGEVAVRGIDTGNS</sequence>
<dbReference type="Proteomes" id="UP000828390">
    <property type="component" value="Unassembled WGS sequence"/>
</dbReference>
<organism evidence="1 2">
    <name type="scientific">Dreissena polymorpha</name>
    <name type="common">Zebra mussel</name>
    <name type="synonym">Mytilus polymorpha</name>
    <dbReference type="NCBI Taxonomy" id="45954"/>
    <lineage>
        <taxon>Eukaryota</taxon>
        <taxon>Metazoa</taxon>
        <taxon>Spiralia</taxon>
        <taxon>Lophotrochozoa</taxon>
        <taxon>Mollusca</taxon>
        <taxon>Bivalvia</taxon>
        <taxon>Autobranchia</taxon>
        <taxon>Heteroconchia</taxon>
        <taxon>Euheterodonta</taxon>
        <taxon>Imparidentia</taxon>
        <taxon>Neoheterodontei</taxon>
        <taxon>Myida</taxon>
        <taxon>Dreissenoidea</taxon>
        <taxon>Dreissenidae</taxon>
        <taxon>Dreissena</taxon>
    </lineage>
</organism>
<dbReference type="AlphaFoldDB" id="A0A9D4CER9"/>
<name>A0A9D4CER9_DREPO</name>
<gene>
    <name evidence="1" type="ORF">DPMN_065192</name>
</gene>
<evidence type="ECO:0000313" key="1">
    <source>
        <dbReference type="EMBL" id="KAH3722236.1"/>
    </source>
</evidence>
<proteinExistence type="predicted"/>
<evidence type="ECO:0000313" key="2">
    <source>
        <dbReference type="Proteomes" id="UP000828390"/>
    </source>
</evidence>